<feature type="chain" id="PRO_5002359227" description="Legume lectin domain-containing protein" evidence="1">
    <location>
        <begin position="18"/>
        <end position="108"/>
    </location>
</feature>
<evidence type="ECO:0000313" key="2">
    <source>
        <dbReference type="EnsemblPlants" id="OMERI12G11190.1"/>
    </source>
</evidence>
<dbReference type="Proteomes" id="UP000008021">
    <property type="component" value="Chromosome 12"/>
</dbReference>
<evidence type="ECO:0000313" key="3">
    <source>
        <dbReference type="Proteomes" id="UP000008021"/>
    </source>
</evidence>
<feature type="signal peptide" evidence="1">
    <location>
        <begin position="1"/>
        <end position="17"/>
    </location>
</feature>
<organism evidence="2">
    <name type="scientific">Oryza meridionalis</name>
    <dbReference type="NCBI Taxonomy" id="40149"/>
    <lineage>
        <taxon>Eukaryota</taxon>
        <taxon>Viridiplantae</taxon>
        <taxon>Streptophyta</taxon>
        <taxon>Embryophyta</taxon>
        <taxon>Tracheophyta</taxon>
        <taxon>Spermatophyta</taxon>
        <taxon>Magnoliopsida</taxon>
        <taxon>Liliopsida</taxon>
        <taxon>Poales</taxon>
        <taxon>Poaceae</taxon>
        <taxon>BOP clade</taxon>
        <taxon>Oryzoideae</taxon>
        <taxon>Oryzeae</taxon>
        <taxon>Oryzinae</taxon>
        <taxon>Oryza</taxon>
    </lineage>
</organism>
<sequence length="108" mass="12088">MAVALTLISVICRQIQADAGTGFGESQMDGAASTRNSHDSIRWKLTGDGQFTFSSAYNLFFMAKTKYGINAWVFEQRSRPTEQLFGDIKEEITIWKSASIFHPAVIIY</sequence>
<proteinExistence type="predicted"/>
<accession>A0A0E0FD68</accession>
<reference evidence="2" key="1">
    <citation type="submission" date="2015-04" db="UniProtKB">
        <authorList>
            <consortium name="EnsemblPlants"/>
        </authorList>
    </citation>
    <scope>IDENTIFICATION</scope>
</reference>
<evidence type="ECO:0000256" key="1">
    <source>
        <dbReference type="SAM" id="SignalP"/>
    </source>
</evidence>
<keyword evidence="3" id="KW-1185">Reference proteome</keyword>
<dbReference type="HOGENOM" id="CLU_2201171_0_0_1"/>
<dbReference type="EnsemblPlants" id="OMERI12G11190.1">
    <property type="protein sequence ID" value="OMERI12G11190.1"/>
    <property type="gene ID" value="OMERI12G11190"/>
</dbReference>
<dbReference type="Gramene" id="OMERI12G11190.1">
    <property type="protein sequence ID" value="OMERI12G11190.1"/>
    <property type="gene ID" value="OMERI12G11190"/>
</dbReference>
<dbReference type="AlphaFoldDB" id="A0A0E0FD68"/>
<protein>
    <recommendedName>
        <fullName evidence="4">Legume lectin domain-containing protein</fullName>
    </recommendedName>
</protein>
<name>A0A0E0FD68_9ORYZ</name>
<keyword evidence="1" id="KW-0732">Signal</keyword>
<evidence type="ECO:0008006" key="4">
    <source>
        <dbReference type="Google" id="ProtNLM"/>
    </source>
</evidence>
<reference evidence="2" key="2">
    <citation type="submission" date="2018-05" db="EMBL/GenBank/DDBJ databases">
        <title>OmerRS3 (Oryza meridionalis Reference Sequence Version 3).</title>
        <authorList>
            <person name="Zhang J."/>
            <person name="Kudrna D."/>
            <person name="Lee S."/>
            <person name="Talag J."/>
            <person name="Welchert J."/>
            <person name="Wing R.A."/>
        </authorList>
    </citation>
    <scope>NUCLEOTIDE SEQUENCE [LARGE SCALE GENOMIC DNA]</scope>
    <source>
        <strain evidence="2">cv. OR44</strain>
    </source>
</reference>